<feature type="domain" description="Alpha-D-phosphohexomutase alpha/beta/alpha" evidence="11">
    <location>
        <begin position="126"/>
        <end position="267"/>
    </location>
</feature>
<evidence type="ECO:0000256" key="10">
    <source>
        <dbReference type="ARBA" id="ARBA00023277"/>
    </source>
</evidence>
<dbReference type="Pfam" id="PF02878">
    <property type="entry name" value="PGM_PMM_I"/>
    <property type="match status" value="1"/>
</dbReference>
<dbReference type="OMA" id="HGTSNKP"/>
<evidence type="ECO:0000256" key="9">
    <source>
        <dbReference type="ARBA" id="ARBA00023235"/>
    </source>
</evidence>
<keyword evidence="5" id="KW-0313">Glucose metabolism</keyword>
<dbReference type="KEGG" id="dvi:6625365"/>
<evidence type="ECO:0000256" key="1">
    <source>
        <dbReference type="ARBA" id="ARBA00001946"/>
    </source>
</evidence>
<accession>B4LPL6</accession>
<dbReference type="Gene3D" id="3.30.310.50">
    <property type="entry name" value="Alpha-D-phosphohexomutase, C-terminal domain"/>
    <property type="match status" value="1"/>
</dbReference>
<comment type="subcellular location">
    <subcellularLocation>
        <location evidence="2">Cytoplasm</location>
    </subcellularLocation>
</comment>
<dbReference type="PANTHER" id="PTHR45745:SF1">
    <property type="entry name" value="PHOSPHOGLUCOMUTASE 2B-RELATED"/>
    <property type="match status" value="1"/>
</dbReference>
<reference evidence="14 15" key="1">
    <citation type="journal article" date="2007" name="Nature">
        <title>Evolution of genes and genomes on the Drosophila phylogeny.</title>
        <authorList>
            <consortium name="Drosophila 12 Genomes Consortium"/>
            <person name="Clark A.G."/>
            <person name="Eisen M.B."/>
            <person name="Smith D.R."/>
            <person name="Bergman C.M."/>
            <person name="Oliver B."/>
            <person name="Markow T.A."/>
            <person name="Kaufman T.C."/>
            <person name="Kellis M."/>
            <person name="Gelbart W."/>
            <person name="Iyer V.N."/>
            <person name="Pollard D.A."/>
            <person name="Sackton T.B."/>
            <person name="Larracuente A.M."/>
            <person name="Singh N.D."/>
            <person name="Abad J.P."/>
            <person name="Abt D.N."/>
            <person name="Adryan B."/>
            <person name="Aguade M."/>
            <person name="Akashi H."/>
            <person name="Anderson W.W."/>
            <person name="Aquadro C.F."/>
            <person name="Ardell D.H."/>
            <person name="Arguello R."/>
            <person name="Artieri C.G."/>
            <person name="Barbash D.A."/>
            <person name="Barker D."/>
            <person name="Barsanti P."/>
            <person name="Batterham P."/>
            <person name="Batzoglou S."/>
            <person name="Begun D."/>
            <person name="Bhutkar A."/>
            <person name="Blanco E."/>
            <person name="Bosak S.A."/>
            <person name="Bradley R.K."/>
            <person name="Brand A.D."/>
            <person name="Brent M.R."/>
            <person name="Brooks A.N."/>
            <person name="Brown R.H."/>
            <person name="Butlin R.K."/>
            <person name="Caggese C."/>
            <person name="Calvi B.R."/>
            <person name="Bernardo de Carvalho A."/>
            <person name="Caspi A."/>
            <person name="Castrezana S."/>
            <person name="Celniker S.E."/>
            <person name="Chang J.L."/>
            <person name="Chapple C."/>
            <person name="Chatterji S."/>
            <person name="Chinwalla A."/>
            <person name="Civetta A."/>
            <person name="Clifton S.W."/>
            <person name="Comeron J.M."/>
            <person name="Costello J.C."/>
            <person name="Coyne J.A."/>
            <person name="Daub J."/>
            <person name="David R.G."/>
            <person name="Delcher A.L."/>
            <person name="Delehaunty K."/>
            <person name="Do C.B."/>
            <person name="Ebling H."/>
            <person name="Edwards K."/>
            <person name="Eickbush T."/>
            <person name="Evans J.D."/>
            <person name="Filipski A."/>
            <person name="Findeiss S."/>
            <person name="Freyhult E."/>
            <person name="Fulton L."/>
            <person name="Fulton R."/>
            <person name="Garcia A.C."/>
            <person name="Gardiner A."/>
            <person name="Garfield D.A."/>
            <person name="Garvin B.E."/>
            <person name="Gibson G."/>
            <person name="Gilbert D."/>
            <person name="Gnerre S."/>
            <person name="Godfrey J."/>
            <person name="Good R."/>
            <person name="Gotea V."/>
            <person name="Gravely B."/>
            <person name="Greenberg A.J."/>
            <person name="Griffiths-Jones S."/>
            <person name="Gross S."/>
            <person name="Guigo R."/>
            <person name="Gustafson E.A."/>
            <person name="Haerty W."/>
            <person name="Hahn M.W."/>
            <person name="Halligan D.L."/>
            <person name="Halpern A.L."/>
            <person name="Halter G.M."/>
            <person name="Han M.V."/>
            <person name="Heger A."/>
            <person name="Hillier L."/>
            <person name="Hinrichs A.S."/>
            <person name="Holmes I."/>
            <person name="Hoskins R.A."/>
            <person name="Hubisz M.J."/>
            <person name="Hultmark D."/>
            <person name="Huntley M.A."/>
            <person name="Jaffe D.B."/>
            <person name="Jagadeeshan S."/>
            <person name="Jeck W.R."/>
            <person name="Johnson J."/>
            <person name="Jones C.D."/>
            <person name="Jordan W.C."/>
            <person name="Karpen G.H."/>
            <person name="Kataoka E."/>
            <person name="Keightley P.D."/>
            <person name="Kheradpour P."/>
            <person name="Kirkness E.F."/>
            <person name="Koerich L.B."/>
            <person name="Kristiansen K."/>
            <person name="Kudrna D."/>
            <person name="Kulathinal R.J."/>
            <person name="Kumar S."/>
            <person name="Kwok R."/>
            <person name="Lander E."/>
            <person name="Langley C.H."/>
            <person name="Lapoint R."/>
            <person name="Lazzaro B.P."/>
            <person name="Lee S.J."/>
            <person name="Levesque L."/>
            <person name="Li R."/>
            <person name="Lin C.F."/>
            <person name="Lin M.F."/>
            <person name="Lindblad-Toh K."/>
            <person name="Llopart A."/>
            <person name="Long M."/>
            <person name="Low L."/>
            <person name="Lozovsky E."/>
            <person name="Lu J."/>
            <person name="Luo M."/>
            <person name="Machado C.A."/>
            <person name="Makalowski W."/>
            <person name="Marzo M."/>
            <person name="Matsuda M."/>
            <person name="Matzkin L."/>
            <person name="McAllister B."/>
            <person name="McBride C.S."/>
            <person name="McKernan B."/>
            <person name="McKernan K."/>
            <person name="Mendez-Lago M."/>
            <person name="Minx P."/>
            <person name="Mollenhauer M.U."/>
            <person name="Montooth K."/>
            <person name="Mount S.M."/>
            <person name="Mu X."/>
            <person name="Myers E."/>
            <person name="Negre B."/>
            <person name="Newfeld S."/>
            <person name="Nielsen R."/>
            <person name="Noor M.A."/>
            <person name="O'Grady P."/>
            <person name="Pachter L."/>
            <person name="Papaceit M."/>
            <person name="Parisi M.J."/>
            <person name="Parisi M."/>
            <person name="Parts L."/>
            <person name="Pedersen J.S."/>
            <person name="Pesole G."/>
            <person name="Phillippy A.M."/>
            <person name="Ponting C.P."/>
            <person name="Pop M."/>
            <person name="Porcelli D."/>
            <person name="Powell J.R."/>
            <person name="Prohaska S."/>
            <person name="Pruitt K."/>
            <person name="Puig M."/>
            <person name="Quesneville H."/>
            <person name="Ram K.R."/>
            <person name="Rand D."/>
            <person name="Rasmussen M.D."/>
            <person name="Reed L.K."/>
            <person name="Reenan R."/>
            <person name="Reily A."/>
            <person name="Remington K.A."/>
            <person name="Rieger T.T."/>
            <person name="Ritchie M.G."/>
            <person name="Robin C."/>
            <person name="Rogers Y.H."/>
            <person name="Rohde C."/>
            <person name="Rozas J."/>
            <person name="Rubenfield M.J."/>
            <person name="Ruiz A."/>
            <person name="Russo S."/>
            <person name="Salzberg S.L."/>
            <person name="Sanchez-Gracia A."/>
            <person name="Saranga D.J."/>
            <person name="Sato H."/>
            <person name="Schaeffer S.W."/>
            <person name="Schatz M.C."/>
            <person name="Schlenke T."/>
            <person name="Schwartz R."/>
            <person name="Segarra C."/>
            <person name="Singh R.S."/>
            <person name="Sirot L."/>
            <person name="Sirota M."/>
            <person name="Sisneros N.B."/>
            <person name="Smith C.D."/>
            <person name="Smith T.F."/>
            <person name="Spieth J."/>
            <person name="Stage D.E."/>
            <person name="Stark A."/>
            <person name="Stephan W."/>
            <person name="Strausberg R.L."/>
            <person name="Strempel S."/>
            <person name="Sturgill D."/>
            <person name="Sutton G."/>
            <person name="Sutton G.G."/>
            <person name="Tao W."/>
            <person name="Teichmann S."/>
            <person name="Tobari Y.N."/>
            <person name="Tomimura Y."/>
            <person name="Tsolas J.M."/>
            <person name="Valente V.L."/>
            <person name="Venter E."/>
            <person name="Venter J.C."/>
            <person name="Vicario S."/>
            <person name="Vieira F.G."/>
            <person name="Vilella A.J."/>
            <person name="Villasante A."/>
            <person name="Walenz B."/>
            <person name="Wang J."/>
            <person name="Wasserman M."/>
            <person name="Watts T."/>
            <person name="Wilson D."/>
            <person name="Wilson R.K."/>
            <person name="Wing R.A."/>
            <person name="Wolfner M.F."/>
            <person name="Wong A."/>
            <person name="Wong G.K."/>
            <person name="Wu C.I."/>
            <person name="Wu G."/>
            <person name="Yamamoto D."/>
            <person name="Yang H.P."/>
            <person name="Yang S.P."/>
            <person name="Yorke J.A."/>
            <person name="Yoshida K."/>
            <person name="Zdobnov E."/>
            <person name="Zhang P."/>
            <person name="Zhang Y."/>
            <person name="Zimin A.V."/>
            <person name="Baldwin J."/>
            <person name="Abdouelleil A."/>
            <person name="Abdulkadir J."/>
            <person name="Abebe A."/>
            <person name="Abera B."/>
            <person name="Abreu J."/>
            <person name="Acer S.C."/>
            <person name="Aftuck L."/>
            <person name="Alexander A."/>
            <person name="An P."/>
            <person name="Anderson E."/>
            <person name="Anderson S."/>
            <person name="Arachi H."/>
            <person name="Azer M."/>
            <person name="Bachantsang P."/>
            <person name="Barry A."/>
            <person name="Bayul T."/>
            <person name="Berlin A."/>
            <person name="Bessette D."/>
            <person name="Bloom T."/>
            <person name="Blye J."/>
            <person name="Boguslavskiy L."/>
            <person name="Bonnet C."/>
            <person name="Boukhgalter B."/>
            <person name="Bourzgui I."/>
            <person name="Brown A."/>
            <person name="Cahill P."/>
            <person name="Channer S."/>
            <person name="Cheshatsang Y."/>
            <person name="Chuda L."/>
            <person name="Citroen M."/>
            <person name="Collymore A."/>
            <person name="Cooke P."/>
            <person name="Costello M."/>
            <person name="D'Aco K."/>
            <person name="Daza R."/>
            <person name="De Haan G."/>
            <person name="DeGray S."/>
            <person name="DeMaso C."/>
            <person name="Dhargay N."/>
            <person name="Dooley K."/>
            <person name="Dooley E."/>
            <person name="Doricent M."/>
            <person name="Dorje P."/>
            <person name="Dorjee K."/>
            <person name="Dupes A."/>
            <person name="Elong R."/>
            <person name="Falk J."/>
            <person name="Farina A."/>
            <person name="Faro S."/>
            <person name="Ferguson D."/>
            <person name="Fisher S."/>
            <person name="Foley C.D."/>
            <person name="Franke A."/>
            <person name="Friedrich D."/>
            <person name="Gadbois L."/>
            <person name="Gearin G."/>
            <person name="Gearin C.R."/>
            <person name="Giannoukos G."/>
            <person name="Goode T."/>
            <person name="Graham J."/>
            <person name="Grandbois E."/>
            <person name="Grewal S."/>
            <person name="Gyaltsen K."/>
            <person name="Hafez N."/>
            <person name="Hagos B."/>
            <person name="Hall J."/>
            <person name="Henson C."/>
            <person name="Hollinger A."/>
            <person name="Honan T."/>
            <person name="Huard M.D."/>
            <person name="Hughes L."/>
            <person name="Hurhula B."/>
            <person name="Husby M.E."/>
            <person name="Kamat A."/>
            <person name="Kanga B."/>
            <person name="Kashin S."/>
            <person name="Khazanovich D."/>
            <person name="Kisner P."/>
            <person name="Lance K."/>
            <person name="Lara M."/>
            <person name="Lee W."/>
            <person name="Lennon N."/>
            <person name="Letendre F."/>
            <person name="LeVine R."/>
            <person name="Lipovsky A."/>
            <person name="Liu X."/>
            <person name="Liu J."/>
            <person name="Liu S."/>
            <person name="Lokyitsang T."/>
            <person name="Lokyitsang Y."/>
            <person name="Lubonja R."/>
            <person name="Lui A."/>
            <person name="MacDonald P."/>
            <person name="Magnisalis V."/>
            <person name="Maru K."/>
            <person name="Matthews C."/>
            <person name="McCusker W."/>
            <person name="McDonough S."/>
            <person name="Mehta T."/>
            <person name="Meldrim J."/>
            <person name="Meneus L."/>
            <person name="Mihai O."/>
            <person name="Mihalev A."/>
            <person name="Mihova T."/>
            <person name="Mittelman R."/>
            <person name="Mlenga V."/>
            <person name="Montmayeur A."/>
            <person name="Mulrain L."/>
            <person name="Navidi A."/>
            <person name="Naylor J."/>
            <person name="Negash T."/>
            <person name="Nguyen T."/>
            <person name="Nguyen N."/>
            <person name="Nicol R."/>
            <person name="Norbu C."/>
            <person name="Norbu N."/>
            <person name="Novod N."/>
            <person name="O'Neill B."/>
            <person name="Osman S."/>
            <person name="Markiewicz E."/>
            <person name="Oyono O.L."/>
            <person name="Patti C."/>
            <person name="Phunkhang P."/>
            <person name="Pierre F."/>
            <person name="Priest M."/>
            <person name="Raghuraman S."/>
            <person name="Rege F."/>
            <person name="Reyes R."/>
            <person name="Rise C."/>
            <person name="Rogov P."/>
            <person name="Ross K."/>
            <person name="Ryan E."/>
            <person name="Settipalli S."/>
            <person name="Shea T."/>
            <person name="Sherpa N."/>
            <person name="Shi L."/>
            <person name="Shih D."/>
            <person name="Sparrow T."/>
            <person name="Spaulding J."/>
            <person name="Stalker J."/>
            <person name="Stange-Thomann N."/>
            <person name="Stavropoulos S."/>
            <person name="Stone C."/>
            <person name="Strader C."/>
            <person name="Tesfaye S."/>
            <person name="Thomson T."/>
            <person name="Thoulutsang Y."/>
            <person name="Thoulutsang D."/>
            <person name="Topham K."/>
            <person name="Topping I."/>
            <person name="Tsamla T."/>
            <person name="Vassiliev H."/>
            <person name="Vo A."/>
            <person name="Wangchuk T."/>
            <person name="Wangdi T."/>
            <person name="Weiand M."/>
            <person name="Wilkinson J."/>
            <person name="Wilson A."/>
            <person name="Yadav S."/>
            <person name="Young G."/>
            <person name="Yu Q."/>
            <person name="Zembek L."/>
            <person name="Zhong D."/>
            <person name="Zimmer A."/>
            <person name="Zwirko Z."/>
            <person name="Jaffe D.B."/>
            <person name="Alvarez P."/>
            <person name="Brockman W."/>
            <person name="Butler J."/>
            <person name="Chin C."/>
            <person name="Gnerre S."/>
            <person name="Grabherr M."/>
            <person name="Kleber M."/>
            <person name="Mauceli E."/>
            <person name="MacCallum I."/>
        </authorList>
    </citation>
    <scope>NUCLEOTIDE SEQUENCE [LARGE SCALE GENOMIC DNA]</scope>
    <source>
        <strain evidence="15">Tucson 15010-1051.87</strain>
    </source>
</reference>
<dbReference type="GO" id="GO:0008973">
    <property type="term" value="F:phosphopentomutase activity"/>
    <property type="evidence" value="ECO:0007669"/>
    <property type="project" value="TreeGrafter"/>
</dbReference>
<dbReference type="AlphaFoldDB" id="B4LPL6"/>
<evidence type="ECO:0000256" key="5">
    <source>
        <dbReference type="ARBA" id="ARBA00022526"/>
    </source>
</evidence>
<dbReference type="GO" id="GO:0006006">
    <property type="term" value="P:glucose metabolic process"/>
    <property type="evidence" value="ECO:0007669"/>
    <property type="project" value="UniProtKB-KW"/>
</dbReference>
<keyword evidence="6" id="KW-0597">Phosphoprotein</keyword>
<dbReference type="Pfam" id="PF02879">
    <property type="entry name" value="PGM_PMM_II"/>
    <property type="match status" value="1"/>
</dbReference>
<dbReference type="PANTHER" id="PTHR45745">
    <property type="entry name" value="PHOSPHOMANNOMUTASE 45A"/>
    <property type="match status" value="1"/>
</dbReference>
<keyword evidence="4" id="KW-0963">Cytoplasm</keyword>
<evidence type="ECO:0000256" key="6">
    <source>
        <dbReference type="ARBA" id="ARBA00022553"/>
    </source>
</evidence>
<dbReference type="eggNOG" id="KOG1220">
    <property type="taxonomic scope" value="Eukaryota"/>
</dbReference>
<dbReference type="InterPro" id="IPR036900">
    <property type="entry name" value="A-D-PHexomutase_C_sf"/>
</dbReference>
<evidence type="ECO:0000256" key="8">
    <source>
        <dbReference type="ARBA" id="ARBA00022842"/>
    </source>
</evidence>
<gene>
    <name evidence="14" type="primary">Dvir\GJ20964</name>
    <name evidence="14" type="ORF">Dvir_GJ20964</name>
</gene>
<dbReference type="InParanoid" id="B4LPL6"/>
<dbReference type="InterPro" id="IPR016066">
    <property type="entry name" value="A-D-PHexomutase_CS"/>
</dbReference>
<dbReference type="GO" id="GO:0006166">
    <property type="term" value="P:purine ribonucleoside salvage"/>
    <property type="evidence" value="ECO:0007669"/>
    <property type="project" value="TreeGrafter"/>
</dbReference>
<keyword evidence="8" id="KW-0460">Magnesium</keyword>
<dbReference type="InterPro" id="IPR005841">
    <property type="entry name" value="Alpha-D-phosphohexomutase_SF"/>
</dbReference>
<dbReference type="FunCoup" id="B4LPL6">
    <property type="interactions" value="619"/>
</dbReference>
<feature type="domain" description="Alpha-D-phosphohexomutase alpha/beta/alpha" evidence="12">
    <location>
        <begin position="296"/>
        <end position="401"/>
    </location>
</feature>
<name>B4LPL6_DROVI</name>
<dbReference type="GO" id="GO:0000287">
    <property type="term" value="F:magnesium ion binding"/>
    <property type="evidence" value="ECO:0007669"/>
    <property type="project" value="InterPro"/>
</dbReference>
<dbReference type="GO" id="GO:0005737">
    <property type="term" value="C:cytoplasm"/>
    <property type="evidence" value="ECO:0007669"/>
    <property type="project" value="UniProtKB-SubCell"/>
</dbReference>
<sequence length="686" mass="77719">MVLLIHTFAKRISLSLSANWSGLFINVPVSPNKRELYQQKRKLSNIGLLGNISVGYLMFQCWTPQRIGIGSSGTEHFHCYSGDRVLDKQIKNWIDWDRNPRTKAQIINAIKKEDWSTLEACLCNRIAFGTAGLRAAMRAGFDAMNDLVVIQTAQGLCAYLKKQYPDESTWSEQGIVIGYDARHNSKRFAKLSSVVFLNNNFRVYLFTRYVATPFVPFTILRLGCLAGIMVTASHNPKQDNGYKVYWTNGAQIIPPHDTGISQSILDNLEPEAGSWDESVLCDNELLRKPYRKMVAAYYDSLKMELTCPLRELNKKCPLEFTYTAMHGVGYPYIKLAFSTIDLKPVIPVINQVKPDPEFPTTPMPNPEEGKTSLELAIKRATATKSTIILANDPDADRLAVAEVVKRRYKLFNGNELGALLGWWALENYKMREANPDVSNCVMIASTVSSKILKSMAKVEGFTFHETLTGFKWIGNKTIEERDAGKNVLFGFEEAIGYMMTPNVIDKDGISAAAHVATMACYLQYEKCMKLQDKLREIYETYGFHTNVVSYLICHDQKLIKTIFDRLRTFDNGQKNTYPKSILNGEYEIENVRDLTTGYDSSTPDKKATLPVSESTQMITFTFKNGMVVTLRTSGTEPKIKYYAEICGEPENKNWDELTATLKRMVEAIVNEFYEPEKNGLTRKQEE</sequence>
<evidence type="ECO:0000256" key="7">
    <source>
        <dbReference type="ARBA" id="ARBA00022723"/>
    </source>
</evidence>
<evidence type="ECO:0000256" key="2">
    <source>
        <dbReference type="ARBA" id="ARBA00004496"/>
    </source>
</evidence>
<evidence type="ECO:0000259" key="11">
    <source>
        <dbReference type="Pfam" id="PF02878"/>
    </source>
</evidence>
<keyword evidence="7" id="KW-0479">Metal-binding</keyword>
<dbReference type="EC" id="5.4.2.-" evidence="14"/>
<evidence type="ECO:0000313" key="15">
    <source>
        <dbReference type="Proteomes" id="UP000008792"/>
    </source>
</evidence>
<evidence type="ECO:0000259" key="12">
    <source>
        <dbReference type="Pfam" id="PF02879"/>
    </source>
</evidence>
<dbReference type="PRINTS" id="PR00509">
    <property type="entry name" value="PGMPMM"/>
</dbReference>
<dbReference type="CDD" id="cd05799">
    <property type="entry name" value="PGM2"/>
    <property type="match status" value="1"/>
</dbReference>
<evidence type="ECO:0000313" key="14">
    <source>
        <dbReference type="EMBL" id="EDW60254.1"/>
    </source>
</evidence>
<feature type="domain" description="Alpha-D-phosphohexomutase alpha/beta/alpha" evidence="13">
    <location>
        <begin position="412"/>
        <end position="541"/>
    </location>
</feature>
<protein>
    <submittedName>
        <fullName evidence="14">Uncharacterized protein</fullName>
        <ecNumber evidence="14">5.4.2.-</ecNumber>
    </submittedName>
</protein>
<keyword evidence="15" id="KW-1185">Reference proteome</keyword>
<dbReference type="HOGENOM" id="CLU_016950_0_1_1"/>
<dbReference type="Proteomes" id="UP000008792">
    <property type="component" value="Unassembled WGS sequence"/>
</dbReference>
<dbReference type="InterPro" id="IPR005845">
    <property type="entry name" value="A-D-PHexomutase_a/b/a-II"/>
</dbReference>
<evidence type="ECO:0000256" key="3">
    <source>
        <dbReference type="ARBA" id="ARBA00010231"/>
    </source>
</evidence>
<dbReference type="Pfam" id="PF02880">
    <property type="entry name" value="PGM_PMM_III"/>
    <property type="match status" value="1"/>
</dbReference>
<dbReference type="Gene3D" id="3.40.120.10">
    <property type="entry name" value="Alpha-D-Glucose-1,6-Bisphosphate, subunit A, domain 3"/>
    <property type="match status" value="3"/>
</dbReference>
<dbReference type="STRING" id="7244.B4LPL6"/>
<dbReference type="PhylomeDB" id="B4LPL6"/>
<dbReference type="SUPFAM" id="SSF53738">
    <property type="entry name" value="Phosphoglucomutase, first 3 domains"/>
    <property type="match status" value="3"/>
</dbReference>
<dbReference type="InterPro" id="IPR005846">
    <property type="entry name" value="A-D-PHexomutase_a/b/a-III"/>
</dbReference>
<dbReference type="FunFam" id="3.40.120.10:FF:000035">
    <property type="entry name" value="Pgm3p"/>
    <property type="match status" value="1"/>
</dbReference>
<dbReference type="InterPro" id="IPR016055">
    <property type="entry name" value="A-D-PHexomutase_a/b/a-I/II/III"/>
</dbReference>
<dbReference type="GO" id="GO:0005634">
    <property type="term" value="C:nucleus"/>
    <property type="evidence" value="ECO:0007669"/>
    <property type="project" value="TreeGrafter"/>
</dbReference>
<dbReference type="SUPFAM" id="SSF55957">
    <property type="entry name" value="Phosphoglucomutase, C-terminal domain"/>
    <property type="match status" value="1"/>
</dbReference>
<proteinExistence type="inferred from homology"/>
<comment type="cofactor">
    <cofactor evidence="1">
        <name>Mg(2+)</name>
        <dbReference type="ChEBI" id="CHEBI:18420"/>
    </cofactor>
</comment>
<comment type="similarity">
    <text evidence="3">Belongs to the phosphohexose mutase family.</text>
</comment>
<evidence type="ECO:0000256" key="4">
    <source>
        <dbReference type="ARBA" id="ARBA00022490"/>
    </source>
</evidence>
<dbReference type="InterPro" id="IPR005844">
    <property type="entry name" value="A-D-PHexomutase_a/b/a-I"/>
</dbReference>
<dbReference type="EMBL" id="CH940648">
    <property type="protein sequence ID" value="EDW60254.1"/>
    <property type="molecule type" value="Genomic_DNA"/>
</dbReference>
<dbReference type="OrthoDB" id="8300170at2759"/>
<keyword evidence="10" id="KW-0119">Carbohydrate metabolism</keyword>
<evidence type="ECO:0000259" key="13">
    <source>
        <dbReference type="Pfam" id="PF02880"/>
    </source>
</evidence>
<dbReference type="PROSITE" id="PS00710">
    <property type="entry name" value="PGM_PMM"/>
    <property type="match status" value="1"/>
</dbReference>
<organism evidence="14 15">
    <name type="scientific">Drosophila virilis</name>
    <name type="common">Fruit fly</name>
    <dbReference type="NCBI Taxonomy" id="7244"/>
    <lineage>
        <taxon>Eukaryota</taxon>
        <taxon>Metazoa</taxon>
        <taxon>Ecdysozoa</taxon>
        <taxon>Arthropoda</taxon>
        <taxon>Hexapoda</taxon>
        <taxon>Insecta</taxon>
        <taxon>Pterygota</taxon>
        <taxon>Neoptera</taxon>
        <taxon>Endopterygota</taxon>
        <taxon>Diptera</taxon>
        <taxon>Brachycera</taxon>
        <taxon>Muscomorpha</taxon>
        <taxon>Ephydroidea</taxon>
        <taxon>Drosophilidae</taxon>
        <taxon>Drosophila</taxon>
    </lineage>
</organism>
<keyword evidence="9 14" id="KW-0413">Isomerase</keyword>